<keyword evidence="5" id="KW-1015">Disulfide bond</keyword>
<keyword evidence="6 7" id="KW-0676">Redox-active center</keyword>
<dbReference type="GO" id="GO:0005737">
    <property type="term" value="C:cytoplasm"/>
    <property type="evidence" value="ECO:0007669"/>
    <property type="project" value="InterPro"/>
</dbReference>
<dbReference type="InterPro" id="IPR036188">
    <property type="entry name" value="FAD/NAD-bd_sf"/>
</dbReference>
<protein>
    <recommendedName>
        <fullName evidence="7">Thioredoxin reductase</fullName>
        <ecNumber evidence="7">1.8.1.9</ecNumber>
    </recommendedName>
</protein>
<feature type="domain" description="FAD/NAD(P)-binding" evidence="9">
    <location>
        <begin position="2"/>
        <end position="288"/>
    </location>
</feature>
<sequence length="301" mass="32158">MYDVIIIGAGPAGLTAAIYTGRANLKTLVLGGQVMGGNAALTDKIANYPGFPEEIEGLELMERFQKQAVNFGAEIKMEEVLHIEDLGNTKKVVSEAGEYTCRAVILAMGARRKELGVPGEKEFLGRGVSYCATCDGAFFAGVPVAIIGGGDSAVKEALYMADIASKVYVITLMPYFTANKTDLDKVLQHEKIQTMVNREVVAINGEEMVASITLRDTTTGKEEILPVEGVFISIGLTPASELVRDLVKTEAGYVITDEDMHTSVKGIFAAGDIRSKKWRQVANAVGDGAVAGIAVAEYLKE</sequence>
<dbReference type="AlphaFoldDB" id="A0A1M5R4R3"/>
<accession>A0A1M5R4R3</accession>
<dbReference type="NCBIfam" id="TIGR01292">
    <property type="entry name" value="TRX_reduct"/>
    <property type="match status" value="1"/>
</dbReference>
<dbReference type="InterPro" id="IPR023753">
    <property type="entry name" value="FAD/NAD-binding_dom"/>
</dbReference>
<dbReference type="OrthoDB" id="9806179at2"/>
<gene>
    <name evidence="10" type="ORF">SAMN02745221_01939</name>
</gene>
<comment type="catalytic activity">
    <reaction evidence="7">
        <text>[thioredoxin]-dithiol + NADP(+) = [thioredoxin]-disulfide + NADPH + H(+)</text>
        <dbReference type="Rhea" id="RHEA:20345"/>
        <dbReference type="Rhea" id="RHEA-COMP:10698"/>
        <dbReference type="Rhea" id="RHEA-COMP:10700"/>
        <dbReference type="ChEBI" id="CHEBI:15378"/>
        <dbReference type="ChEBI" id="CHEBI:29950"/>
        <dbReference type="ChEBI" id="CHEBI:50058"/>
        <dbReference type="ChEBI" id="CHEBI:57783"/>
        <dbReference type="ChEBI" id="CHEBI:58349"/>
        <dbReference type="EC" id="1.8.1.9"/>
    </reaction>
</comment>
<dbReference type="PRINTS" id="PR00469">
    <property type="entry name" value="PNDRDTASEII"/>
</dbReference>
<dbReference type="PRINTS" id="PR00368">
    <property type="entry name" value="FADPNR"/>
</dbReference>
<dbReference type="EC" id="1.8.1.9" evidence="7"/>
<dbReference type="PANTHER" id="PTHR48105">
    <property type="entry name" value="THIOREDOXIN REDUCTASE 1-RELATED-RELATED"/>
    <property type="match status" value="1"/>
</dbReference>
<dbReference type="InterPro" id="IPR005982">
    <property type="entry name" value="Thioredox_Rdtase"/>
</dbReference>
<keyword evidence="2 7" id="KW-0285">Flavoprotein</keyword>
<keyword evidence="11" id="KW-1185">Reference proteome</keyword>
<evidence type="ECO:0000313" key="11">
    <source>
        <dbReference type="Proteomes" id="UP000242329"/>
    </source>
</evidence>
<evidence type="ECO:0000256" key="1">
    <source>
        <dbReference type="ARBA" id="ARBA00009333"/>
    </source>
</evidence>
<dbReference type="PROSITE" id="PS00573">
    <property type="entry name" value="PYRIDINE_REDOX_2"/>
    <property type="match status" value="1"/>
</dbReference>
<dbReference type="Pfam" id="PF07992">
    <property type="entry name" value="Pyr_redox_2"/>
    <property type="match status" value="1"/>
</dbReference>
<evidence type="ECO:0000256" key="4">
    <source>
        <dbReference type="ARBA" id="ARBA00023002"/>
    </source>
</evidence>
<keyword evidence="3 7" id="KW-0274">FAD</keyword>
<evidence type="ECO:0000256" key="6">
    <source>
        <dbReference type="ARBA" id="ARBA00023284"/>
    </source>
</evidence>
<dbReference type="Gene3D" id="3.50.50.60">
    <property type="entry name" value="FAD/NAD(P)-binding domain"/>
    <property type="match status" value="2"/>
</dbReference>
<dbReference type="STRING" id="1123382.SAMN02745221_01939"/>
<name>A0A1M5R4R3_9FIRM</name>
<keyword evidence="8" id="KW-0521">NADP</keyword>
<dbReference type="RefSeq" id="WP_073093273.1">
    <property type="nucleotide sequence ID" value="NZ_FQWY01000043.1"/>
</dbReference>
<evidence type="ECO:0000313" key="10">
    <source>
        <dbReference type="EMBL" id="SHH21385.1"/>
    </source>
</evidence>
<comment type="cofactor">
    <cofactor evidence="8">
        <name>FAD</name>
        <dbReference type="ChEBI" id="CHEBI:57692"/>
    </cofactor>
    <text evidence="8">Binds 1 FAD per subunit.</text>
</comment>
<reference evidence="11" key="1">
    <citation type="submission" date="2016-11" db="EMBL/GenBank/DDBJ databases">
        <authorList>
            <person name="Varghese N."/>
            <person name="Submissions S."/>
        </authorList>
    </citation>
    <scope>NUCLEOTIDE SEQUENCE [LARGE SCALE GENOMIC DNA]</scope>
    <source>
        <strain evidence="11">DSM 11003</strain>
    </source>
</reference>
<dbReference type="InterPro" id="IPR050097">
    <property type="entry name" value="Ferredoxin-NADP_redctase_2"/>
</dbReference>
<dbReference type="GO" id="GO:0019430">
    <property type="term" value="P:removal of superoxide radicals"/>
    <property type="evidence" value="ECO:0007669"/>
    <property type="project" value="UniProtKB-UniRule"/>
</dbReference>
<evidence type="ECO:0000256" key="8">
    <source>
        <dbReference type="RuleBase" id="RU003881"/>
    </source>
</evidence>
<comment type="similarity">
    <text evidence="1 7">Belongs to the class-II pyridine nucleotide-disulfide oxidoreductase family.</text>
</comment>
<dbReference type="Proteomes" id="UP000242329">
    <property type="component" value="Unassembled WGS sequence"/>
</dbReference>
<evidence type="ECO:0000256" key="3">
    <source>
        <dbReference type="ARBA" id="ARBA00022827"/>
    </source>
</evidence>
<evidence type="ECO:0000259" key="9">
    <source>
        <dbReference type="Pfam" id="PF07992"/>
    </source>
</evidence>
<proteinExistence type="inferred from homology"/>
<dbReference type="EMBL" id="FQWY01000043">
    <property type="protein sequence ID" value="SHH21385.1"/>
    <property type="molecule type" value="Genomic_DNA"/>
</dbReference>
<dbReference type="GO" id="GO:0004791">
    <property type="term" value="F:thioredoxin-disulfide reductase (NADPH) activity"/>
    <property type="evidence" value="ECO:0007669"/>
    <property type="project" value="UniProtKB-UniRule"/>
</dbReference>
<evidence type="ECO:0000256" key="7">
    <source>
        <dbReference type="RuleBase" id="RU003880"/>
    </source>
</evidence>
<evidence type="ECO:0000256" key="5">
    <source>
        <dbReference type="ARBA" id="ARBA00023157"/>
    </source>
</evidence>
<dbReference type="SUPFAM" id="SSF51905">
    <property type="entry name" value="FAD/NAD(P)-binding domain"/>
    <property type="match status" value="1"/>
</dbReference>
<organism evidence="10 11">
    <name type="scientific">Thermosyntropha lipolytica DSM 11003</name>
    <dbReference type="NCBI Taxonomy" id="1123382"/>
    <lineage>
        <taxon>Bacteria</taxon>
        <taxon>Bacillati</taxon>
        <taxon>Bacillota</taxon>
        <taxon>Clostridia</taxon>
        <taxon>Eubacteriales</taxon>
        <taxon>Syntrophomonadaceae</taxon>
        <taxon>Thermosyntropha</taxon>
    </lineage>
</organism>
<evidence type="ECO:0000256" key="2">
    <source>
        <dbReference type="ARBA" id="ARBA00022630"/>
    </source>
</evidence>
<comment type="subunit">
    <text evidence="7">Homodimer.</text>
</comment>
<dbReference type="InterPro" id="IPR008255">
    <property type="entry name" value="Pyr_nucl-diS_OxRdtase_2_AS"/>
</dbReference>
<keyword evidence="4 7" id="KW-0560">Oxidoreductase</keyword>